<evidence type="ECO:0000313" key="2">
    <source>
        <dbReference type="Proteomes" id="UP000002009"/>
    </source>
</evidence>
<name>C1EDB9_MICCC</name>
<dbReference type="KEGG" id="mis:MICPUN_62215"/>
<dbReference type="GeneID" id="8247797"/>
<dbReference type="AlphaFoldDB" id="C1EDB9"/>
<reference evidence="1 2" key="1">
    <citation type="journal article" date="2009" name="Science">
        <title>Green evolution and dynamic adaptations revealed by genomes of the marine picoeukaryotes Micromonas.</title>
        <authorList>
            <person name="Worden A.Z."/>
            <person name="Lee J.H."/>
            <person name="Mock T."/>
            <person name="Rouze P."/>
            <person name="Simmons M.P."/>
            <person name="Aerts A.L."/>
            <person name="Allen A.E."/>
            <person name="Cuvelier M.L."/>
            <person name="Derelle E."/>
            <person name="Everett M.V."/>
            <person name="Foulon E."/>
            <person name="Grimwood J."/>
            <person name="Gundlach H."/>
            <person name="Henrissat B."/>
            <person name="Napoli C."/>
            <person name="McDonald S.M."/>
            <person name="Parker M.S."/>
            <person name="Rombauts S."/>
            <person name="Salamov A."/>
            <person name="Von Dassow P."/>
            <person name="Badger J.H."/>
            <person name="Coutinho P.M."/>
            <person name="Demir E."/>
            <person name="Dubchak I."/>
            <person name="Gentemann C."/>
            <person name="Eikrem W."/>
            <person name="Gready J.E."/>
            <person name="John U."/>
            <person name="Lanier W."/>
            <person name="Lindquist E.A."/>
            <person name="Lucas S."/>
            <person name="Mayer K.F."/>
            <person name="Moreau H."/>
            <person name="Not F."/>
            <person name="Otillar R."/>
            <person name="Panaud O."/>
            <person name="Pangilinan J."/>
            <person name="Paulsen I."/>
            <person name="Piegu B."/>
            <person name="Poliakov A."/>
            <person name="Robbens S."/>
            <person name="Schmutz J."/>
            <person name="Toulza E."/>
            <person name="Wyss T."/>
            <person name="Zelensky A."/>
            <person name="Zhou K."/>
            <person name="Armbrust E.V."/>
            <person name="Bhattacharya D."/>
            <person name="Goodenough U.W."/>
            <person name="Van de Peer Y."/>
            <person name="Grigoriev I.V."/>
        </authorList>
    </citation>
    <scope>NUCLEOTIDE SEQUENCE [LARGE SCALE GENOMIC DNA]</scope>
    <source>
        <strain evidence="2">RCC299 / NOUM17</strain>
    </source>
</reference>
<proteinExistence type="predicted"/>
<organism evidence="1 2">
    <name type="scientific">Micromonas commoda (strain RCC299 / NOUM17 / CCMP2709)</name>
    <name type="common">Picoplanktonic green alga</name>
    <dbReference type="NCBI Taxonomy" id="296587"/>
    <lineage>
        <taxon>Eukaryota</taxon>
        <taxon>Viridiplantae</taxon>
        <taxon>Chlorophyta</taxon>
        <taxon>Mamiellophyceae</taxon>
        <taxon>Mamiellales</taxon>
        <taxon>Mamiellaceae</taxon>
        <taxon>Micromonas</taxon>
    </lineage>
</organism>
<dbReference type="InParanoid" id="C1EDB9"/>
<evidence type="ECO:0000313" key="1">
    <source>
        <dbReference type="EMBL" id="ACO66027.1"/>
    </source>
</evidence>
<gene>
    <name evidence="1" type="ORF">MICPUN_62215</name>
</gene>
<keyword evidence="2" id="KW-1185">Reference proteome</keyword>
<dbReference type="EMBL" id="CP001330">
    <property type="protein sequence ID" value="ACO66027.1"/>
    <property type="molecule type" value="Genomic_DNA"/>
</dbReference>
<protein>
    <submittedName>
        <fullName evidence="1">Uncharacterized protein</fullName>
    </submittedName>
</protein>
<accession>C1EDB9</accession>
<dbReference type="Proteomes" id="UP000002009">
    <property type="component" value="Chromosome 11"/>
</dbReference>
<sequence length="395" mass="43058">MDSFRLPSLPVLTSEAVFVLKHIKSPLCTPPGMTATPRESDTKKHPVTYGDALPLAIAIIGGRRADKATKTLKQESKLREYLKAAGSFRTRLRSICDQMESFAAVETDVDMNDARSALLLRATCDAAASLAPDDQQAPEKNFEFLRSVRAYRLAKLTVASTPNIVPAMNGKKVVRAAINASALKIVETMHAADDIPDVFAVSELLLEVLGGKLPLPRSVALRYIDSCITSLATETERVRYDRNAKKLRKGPGAINVEGIVHQTLAALLRSYLAAEDKSQRTLISHAMTRFACLEDEILASLCLSTCLDLINAHAARVMVDHVAVGMQNERIGFIFHIAELLLRRNATSIKAVSAISAAEASVASSVAKRCMSPLALRIRRLSAMVRLRSELTSNR</sequence>
<dbReference type="RefSeq" id="XP_002504769.1">
    <property type="nucleotide sequence ID" value="XM_002504723.1"/>
</dbReference>